<proteinExistence type="predicted"/>
<evidence type="ECO:0000313" key="1">
    <source>
        <dbReference type="EMBL" id="GHF84850.1"/>
    </source>
</evidence>
<dbReference type="Proteomes" id="UP000623842">
    <property type="component" value="Unassembled WGS sequence"/>
</dbReference>
<comment type="caution">
    <text evidence="1">The sequence shown here is derived from an EMBL/GenBank/DDBJ whole genome shotgun (WGS) entry which is preliminary data.</text>
</comment>
<gene>
    <name evidence="1" type="ORF">GCM10017161_10410</name>
</gene>
<dbReference type="EMBL" id="BNCK01000002">
    <property type="protein sequence ID" value="GHF84850.1"/>
    <property type="molecule type" value="Genomic_DNA"/>
</dbReference>
<name>A0A919BDE8_9GAMM</name>
<sequence length="51" mass="6020">MNDLENLGFTVEIPLEDFQYISYRFYQMNCLGNFGMTKELDLNRCPEDGAY</sequence>
<evidence type="ECO:0000313" key="2">
    <source>
        <dbReference type="Proteomes" id="UP000623842"/>
    </source>
</evidence>
<accession>A0A919BDE8</accession>
<keyword evidence="2" id="KW-1185">Reference proteome</keyword>
<organism evidence="1 2">
    <name type="scientific">Thalassotalea marina</name>
    <dbReference type="NCBI Taxonomy" id="1673741"/>
    <lineage>
        <taxon>Bacteria</taxon>
        <taxon>Pseudomonadati</taxon>
        <taxon>Pseudomonadota</taxon>
        <taxon>Gammaproteobacteria</taxon>
        <taxon>Alteromonadales</taxon>
        <taxon>Colwelliaceae</taxon>
        <taxon>Thalassotalea</taxon>
    </lineage>
</organism>
<reference evidence="1" key="2">
    <citation type="submission" date="2020-09" db="EMBL/GenBank/DDBJ databases">
        <authorList>
            <person name="Sun Q."/>
            <person name="Kim S."/>
        </authorList>
    </citation>
    <scope>NUCLEOTIDE SEQUENCE</scope>
    <source>
        <strain evidence="1">KCTC 42731</strain>
    </source>
</reference>
<dbReference type="AlphaFoldDB" id="A0A919BDE8"/>
<dbReference type="RefSeq" id="WP_189767986.1">
    <property type="nucleotide sequence ID" value="NZ_BNCK01000002.1"/>
</dbReference>
<protein>
    <submittedName>
        <fullName evidence="1">Uncharacterized protein</fullName>
    </submittedName>
</protein>
<reference evidence="1" key="1">
    <citation type="journal article" date="2014" name="Int. J. Syst. Evol. Microbiol.">
        <title>Complete genome sequence of Corynebacterium casei LMG S-19264T (=DSM 44701T), isolated from a smear-ripened cheese.</title>
        <authorList>
            <consortium name="US DOE Joint Genome Institute (JGI-PGF)"/>
            <person name="Walter F."/>
            <person name="Albersmeier A."/>
            <person name="Kalinowski J."/>
            <person name="Ruckert C."/>
        </authorList>
    </citation>
    <scope>NUCLEOTIDE SEQUENCE</scope>
    <source>
        <strain evidence="1">KCTC 42731</strain>
    </source>
</reference>